<dbReference type="Pfam" id="PF03140">
    <property type="entry name" value="DUF247"/>
    <property type="match status" value="2"/>
</dbReference>
<dbReference type="PANTHER" id="PTHR31549:SF32">
    <property type="match status" value="1"/>
</dbReference>
<evidence type="ECO:0000313" key="2">
    <source>
        <dbReference type="Proteomes" id="UP001497457"/>
    </source>
</evidence>
<keyword evidence="2" id="KW-1185">Reference proteome</keyword>
<accession>A0ABC9ASQ0</accession>
<organism evidence="1 2">
    <name type="scientific">Urochloa decumbens</name>
    <dbReference type="NCBI Taxonomy" id="240449"/>
    <lineage>
        <taxon>Eukaryota</taxon>
        <taxon>Viridiplantae</taxon>
        <taxon>Streptophyta</taxon>
        <taxon>Embryophyta</taxon>
        <taxon>Tracheophyta</taxon>
        <taxon>Spermatophyta</taxon>
        <taxon>Magnoliopsida</taxon>
        <taxon>Liliopsida</taxon>
        <taxon>Poales</taxon>
        <taxon>Poaceae</taxon>
        <taxon>PACMAD clade</taxon>
        <taxon>Panicoideae</taxon>
        <taxon>Panicodae</taxon>
        <taxon>Paniceae</taxon>
        <taxon>Melinidinae</taxon>
        <taxon>Urochloa</taxon>
    </lineage>
</organism>
<gene>
    <name evidence="1" type="ORF">URODEC1_LOCUS56710</name>
</gene>
<proteinExistence type="predicted"/>
<evidence type="ECO:0000313" key="1">
    <source>
        <dbReference type="EMBL" id="CAL4982643.1"/>
    </source>
</evidence>
<dbReference type="PANTHER" id="PTHR31549">
    <property type="entry name" value="PROTEIN, PUTATIVE (DUF247)-RELATED-RELATED"/>
    <property type="match status" value="1"/>
</dbReference>
<name>A0ABC9ASQ0_9POAL</name>
<dbReference type="AlphaFoldDB" id="A0ABC9ASQ0"/>
<reference evidence="2" key="1">
    <citation type="submission" date="2024-06" db="EMBL/GenBank/DDBJ databases">
        <authorList>
            <person name="Ryan C."/>
        </authorList>
    </citation>
    <scope>NUCLEOTIDE SEQUENCE [LARGE SCALE GENOMIC DNA]</scope>
</reference>
<dbReference type="InterPro" id="IPR004158">
    <property type="entry name" value="DUF247_pln"/>
</dbReference>
<sequence length="389" mass="43571">METDYATWEPCNSWQEHWSMEPAICPTVLHVESEASTDIFGSCLQASIPASSTTGGQLALFSAATPNDPIGKGKAQNLEVDHHNMEIRIQANPIYVFEKRAHEFKLDVDMMKTKIHRYPPTIRALGGLYTVPKTVAIGPYHHNRDHLKAAEKVKHVAAYHCIRESGRSVQEICHAVVSAAGDAYRLYDTGAYMLTCTRAGLAQMDPALRSFFDSNVYRDIMLLKNQLPWTELINMGVKKKGNLFADLSLAPLSLDNTRASLLLNMAAFEPNFRDADDEDSAVCSYLLLLGMIVDREEDVHELRRRILQGGGGHHNKEALDFLTSLQGLRLGSRYVRTMEEIENYKVKRRTRTKVHAFVYRNIKTIVTVVSTVTALVGIVGTLKSLKVIQ</sequence>
<dbReference type="Proteomes" id="UP001497457">
    <property type="component" value="Chromosome 22rd"/>
</dbReference>
<protein>
    <submittedName>
        <fullName evidence="1">Uncharacterized protein</fullName>
    </submittedName>
</protein>
<reference evidence="1 2" key="2">
    <citation type="submission" date="2024-10" db="EMBL/GenBank/DDBJ databases">
        <authorList>
            <person name="Ryan C."/>
        </authorList>
    </citation>
    <scope>NUCLEOTIDE SEQUENCE [LARGE SCALE GENOMIC DNA]</scope>
</reference>
<dbReference type="EMBL" id="OZ075132">
    <property type="protein sequence ID" value="CAL4982643.1"/>
    <property type="molecule type" value="Genomic_DNA"/>
</dbReference>